<keyword evidence="7" id="KW-1185">Reference proteome</keyword>
<dbReference type="KEGG" id="bfo:118429232"/>
<dbReference type="InterPro" id="IPR036607">
    <property type="entry name" value="PRKCSH"/>
</dbReference>
<dbReference type="AlphaFoldDB" id="A0A9J7M6A7"/>
<reference evidence="7" key="1">
    <citation type="journal article" date="2020" name="Nat. Ecol. Evol.">
        <title>Deeply conserved synteny resolves early events in vertebrate evolution.</title>
        <authorList>
            <person name="Simakov O."/>
            <person name="Marletaz F."/>
            <person name="Yue J.X."/>
            <person name="O'Connell B."/>
            <person name="Jenkins J."/>
            <person name="Brandt A."/>
            <person name="Calef R."/>
            <person name="Tung C.H."/>
            <person name="Huang T.K."/>
            <person name="Schmutz J."/>
            <person name="Satoh N."/>
            <person name="Yu J.K."/>
            <person name="Putnam N.H."/>
            <person name="Green R.E."/>
            <person name="Rokhsar D.S."/>
        </authorList>
    </citation>
    <scope>NUCLEOTIDE SEQUENCE [LARGE SCALE GENOMIC DNA]</scope>
    <source>
        <strain evidence="7">S238N-H82</strain>
    </source>
</reference>
<dbReference type="OMA" id="CGSKNRQ"/>
<feature type="chain" id="PRO_5039894194" evidence="4">
    <location>
        <begin position="24"/>
        <end position="303"/>
    </location>
</feature>
<keyword evidence="1 4" id="KW-0732">Signal</keyword>
<evidence type="ECO:0000256" key="3">
    <source>
        <dbReference type="SAM" id="Coils"/>
    </source>
</evidence>
<feature type="signal peptide" evidence="4">
    <location>
        <begin position="1"/>
        <end position="23"/>
    </location>
</feature>
<accession>A0A9J7M6A7</accession>
<dbReference type="OrthoDB" id="28322at2759"/>
<dbReference type="Gene3D" id="2.70.130.10">
    <property type="entry name" value="Mannose-6-phosphate receptor binding domain"/>
    <property type="match status" value="1"/>
</dbReference>
<dbReference type="PANTHER" id="PTHR12630">
    <property type="entry name" value="N-LINKED OLIGOSACCHARIDE PROCESSING"/>
    <property type="match status" value="1"/>
</dbReference>
<dbReference type="PROSITE" id="PS51912">
    <property type="entry name" value="DMAP1_BIND"/>
    <property type="match status" value="1"/>
</dbReference>
<sequence>MEVMRLCWTSVFLLFLLLQDGDAEDKPRKISMRIVEEPSNYGYGGNQANSGVRTLTPRVKASNVSGPVPLQQLAGRCYSKVLGNYKYKFCPFHNVTQYEQSLRWNPYSGILGVWQEWEIENNTFSSMVMPEGDDCGSKRRQVKVYFRCGNKNQVMNVTEPTTCNYMLEFKTPLVCHPHVMLVYPTLSEDLQSQWDQVEQELYEEQITQKGYNKRLRRIFEAAGYQLSQEKQEELKAAVVSQDKTKDGDFNSLQQCNAEYKKLREEVETLKEQIKTQEDRFQEADEVVLEDHAMVDYDLMDDYL</sequence>
<evidence type="ECO:0000259" key="6">
    <source>
        <dbReference type="PROSITE" id="PS51914"/>
    </source>
</evidence>
<dbReference type="GO" id="GO:0005794">
    <property type="term" value="C:Golgi apparatus"/>
    <property type="evidence" value="ECO:0000318"/>
    <property type="project" value="GO_Central"/>
</dbReference>
<dbReference type="InterPro" id="IPR039794">
    <property type="entry name" value="Gtb1-like"/>
</dbReference>
<evidence type="ECO:0000256" key="2">
    <source>
        <dbReference type="ARBA" id="ARBA00023157"/>
    </source>
</evidence>
<keyword evidence="3" id="KW-0175">Coiled coil</keyword>
<dbReference type="InterPro" id="IPR009011">
    <property type="entry name" value="Man6P_isomerase_rcpt-bd_dom_sf"/>
</dbReference>
<gene>
    <name evidence="8" type="primary">LOC118429232</name>
</gene>
<dbReference type="Pfam" id="PF13015">
    <property type="entry name" value="PRKCSH_1"/>
    <property type="match status" value="1"/>
</dbReference>
<dbReference type="SUPFAM" id="SSF50911">
    <property type="entry name" value="Mannose 6-phosphate receptor domain"/>
    <property type="match status" value="1"/>
</dbReference>
<dbReference type="GeneID" id="118429232"/>
<feature type="domain" description="DMAP1-binding" evidence="5">
    <location>
        <begin position="182"/>
        <end position="289"/>
    </location>
</feature>
<name>A0A9J7M6A7_BRAFL</name>
<evidence type="ECO:0000256" key="4">
    <source>
        <dbReference type="SAM" id="SignalP"/>
    </source>
</evidence>
<protein>
    <submittedName>
        <fullName evidence="8">N-acetylglucosamine-1-phosphotransferase subunit gamma-like</fullName>
    </submittedName>
</protein>
<dbReference type="InterPro" id="IPR010506">
    <property type="entry name" value="DMAP1-bd"/>
</dbReference>
<dbReference type="InterPro" id="IPR044865">
    <property type="entry name" value="MRH_dom"/>
</dbReference>
<reference evidence="8" key="2">
    <citation type="submission" date="2025-08" db="UniProtKB">
        <authorList>
            <consortium name="RefSeq"/>
        </authorList>
    </citation>
    <scope>IDENTIFICATION</scope>
    <source>
        <strain evidence="8">S238N-H82</strain>
        <tissue evidence="8">Testes</tissue>
    </source>
</reference>
<dbReference type="Proteomes" id="UP000001554">
    <property type="component" value="Chromosome 13"/>
</dbReference>
<dbReference type="PANTHER" id="PTHR12630:SF6">
    <property type="entry name" value="N-ACETYLGLUCOSAMINE-1-PHOSPHOTRANSFERASE SUBUNIT GAMMA"/>
    <property type="match status" value="1"/>
</dbReference>
<dbReference type="RefSeq" id="XP_035695587.1">
    <property type="nucleotide sequence ID" value="XM_035839694.1"/>
</dbReference>
<evidence type="ECO:0000313" key="8">
    <source>
        <dbReference type="RefSeq" id="XP_035695587.1"/>
    </source>
</evidence>
<evidence type="ECO:0000256" key="1">
    <source>
        <dbReference type="ARBA" id="ARBA00022729"/>
    </source>
</evidence>
<keyword evidence="2" id="KW-1015">Disulfide bond</keyword>
<proteinExistence type="predicted"/>
<dbReference type="PROSITE" id="PS51914">
    <property type="entry name" value="MRH"/>
    <property type="match status" value="1"/>
</dbReference>
<organism evidence="7 8">
    <name type="scientific">Branchiostoma floridae</name>
    <name type="common">Florida lancelet</name>
    <name type="synonym">Amphioxus</name>
    <dbReference type="NCBI Taxonomy" id="7739"/>
    <lineage>
        <taxon>Eukaryota</taxon>
        <taxon>Metazoa</taxon>
        <taxon>Chordata</taxon>
        <taxon>Cephalochordata</taxon>
        <taxon>Leptocardii</taxon>
        <taxon>Amphioxiformes</taxon>
        <taxon>Branchiostomatidae</taxon>
        <taxon>Branchiostoma</taxon>
    </lineage>
</organism>
<feature type="coiled-coil region" evidence="3">
    <location>
        <begin position="252"/>
        <end position="286"/>
    </location>
</feature>
<feature type="domain" description="MRH" evidence="6">
    <location>
        <begin position="75"/>
        <end position="177"/>
    </location>
</feature>
<evidence type="ECO:0000259" key="5">
    <source>
        <dbReference type="PROSITE" id="PS51912"/>
    </source>
</evidence>
<evidence type="ECO:0000313" key="7">
    <source>
        <dbReference type="Proteomes" id="UP000001554"/>
    </source>
</evidence>